<proteinExistence type="predicted"/>
<dbReference type="EMBL" id="JAEACU010000006">
    <property type="protein sequence ID" value="KAH7523787.1"/>
    <property type="molecule type" value="Genomic_DNA"/>
</dbReference>
<evidence type="ECO:0008006" key="4">
    <source>
        <dbReference type="Google" id="ProtNLM"/>
    </source>
</evidence>
<feature type="region of interest" description="Disordered" evidence="1">
    <location>
        <begin position="1"/>
        <end position="33"/>
    </location>
</feature>
<accession>A0A978V7A2</accession>
<feature type="region of interest" description="Disordered" evidence="1">
    <location>
        <begin position="143"/>
        <end position="249"/>
    </location>
</feature>
<feature type="compositionally biased region" description="Polar residues" evidence="1">
    <location>
        <begin position="743"/>
        <end position="761"/>
    </location>
</feature>
<feature type="compositionally biased region" description="Basic and acidic residues" evidence="1">
    <location>
        <begin position="96"/>
        <end position="105"/>
    </location>
</feature>
<protein>
    <recommendedName>
        <fullName evidence="4">Protein EARLY FLOWERING 3</fullName>
    </recommendedName>
</protein>
<feature type="region of interest" description="Disordered" evidence="1">
    <location>
        <begin position="713"/>
        <end position="732"/>
    </location>
</feature>
<reference evidence="2" key="1">
    <citation type="journal article" date="2021" name="Front. Plant Sci.">
        <title>Chromosome-Scale Genome Assembly for Chinese Sour Jujube and Insights Into Its Genome Evolution and Domestication Signature.</title>
        <authorList>
            <person name="Shen L.-Y."/>
            <person name="Luo H."/>
            <person name="Wang X.-L."/>
            <person name="Wang X.-M."/>
            <person name="Qiu X.-J."/>
            <person name="Liu H."/>
            <person name="Zhou S.-S."/>
            <person name="Jia K.-H."/>
            <person name="Nie S."/>
            <person name="Bao Y.-T."/>
            <person name="Zhang R.-G."/>
            <person name="Yun Q.-Z."/>
            <person name="Chai Y.-H."/>
            <person name="Lu J.-Y."/>
            <person name="Li Y."/>
            <person name="Zhao S.-W."/>
            <person name="Mao J.-F."/>
            <person name="Jia S.-G."/>
            <person name="Mao Y.-M."/>
        </authorList>
    </citation>
    <scope>NUCLEOTIDE SEQUENCE</scope>
    <source>
        <strain evidence="2">AT0</strain>
        <tissue evidence="2">Leaf</tissue>
    </source>
</reference>
<feature type="compositionally biased region" description="Polar residues" evidence="1">
    <location>
        <begin position="767"/>
        <end position="776"/>
    </location>
</feature>
<dbReference type="GO" id="GO:2000028">
    <property type="term" value="P:regulation of photoperiodism, flowering"/>
    <property type="evidence" value="ECO:0007669"/>
    <property type="project" value="InterPro"/>
</dbReference>
<feature type="compositionally biased region" description="Basic and acidic residues" evidence="1">
    <location>
        <begin position="216"/>
        <end position="241"/>
    </location>
</feature>
<feature type="compositionally biased region" description="Polar residues" evidence="1">
    <location>
        <begin position="205"/>
        <end position="215"/>
    </location>
</feature>
<dbReference type="PANTHER" id="PTHR34281">
    <property type="entry name" value="PROTEIN EARLY FLOWERING 3"/>
    <property type="match status" value="1"/>
</dbReference>
<feature type="compositionally biased region" description="Basic and acidic residues" evidence="1">
    <location>
        <begin position="1"/>
        <end position="10"/>
    </location>
</feature>
<evidence type="ECO:0000256" key="1">
    <source>
        <dbReference type="SAM" id="MobiDB-lite"/>
    </source>
</evidence>
<dbReference type="AlphaFoldDB" id="A0A978V7A2"/>
<feature type="compositionally biased region" description="Basic and acidic residues" evidence="1">
    <location>
        <begin position="185"/>
        <end position="194"/>
    </location>
</feature>
<dbReference type="InterPro" id="IPR039319">
    <property type="entry name" value="ELF3-like"/>
</dbReference>
<organism evidence="2 3">
    <name type="scientific">Ziziphus jujuba var. spinosa</name>
    <dbReference type="NCBI Taxonomy" id="714518"/>
    <lineage>
        <taxon>Eukaryota</taxon>
        <taxon>Viridiplantae</taxon>
        <taxon>Streptophyta</taxon>
        <taxon>Embryophyta</taxon>
        <taxon>Tracheophyta</taxon>
        <taxon>Spermatophyta</taxon>
        <taxon>Magnoliopsida</taxon>
        <taxon>eudicotyledons</taxon>
        <taxon>Gunneridae</taxon>
        <taxon>Pentapetalae</taxon>
        <taxon>rosids</taxon>
        <taxon>fabids</taxon>
        <taxon>Rosales</taxon>
        <taxon>Rhamnaceae</taxon>
        <taxon>Paliureae</taxon>
        <taxon>Ziziphus</taxon>
    </lineage>
</organism>
<evidence type="ECO:0000313" key="3">
    <source>
        <dbReference type="Proteomes" id="UP000813462"/>
    </source>
</evidence>
<dbReference type="Proteomes" id="UP000813462">
    <property type="component" value="Unassembled WGS sequence"/>
</dbReference>
<sequence length="853" mass="93140">MKRGKDEEKIMGPMFPRLHVNDTEKGGPRAPPRNKMALYEQLCIPSQRFNPGVLPLNPNNTSNLVPLSSSSQGSGLERNLLFPRPLNPSPSTYQAEKFHAPRSDGAKGSSPLAQLEQRKRVGDEDDFMVPVFVQSRVGQSLGKFHNGFDKEKLAPVGPTHSEHPMKGGQSVFDKDPEQFHSVSHSSREEVHTESVETPIVGGQGTDLSGKSATNHSTREKNDASAKEARASPNQECRRDPVHNFSRLPDSDACLQQESRAESRLDSLGLADGLVESTRDKENGTASQEISDSPSEGVHNSPNVHDNDSECIGERTCISLHIETVDKSDDVSETSMVDSMVDLDISPDDVVGIIGQKHFWKARRAIVNFYVFKALGLNHGYWIILRQGDVHLNKVTLCKATSETVDHLIVHSPIASTSRVYSSLSWLMLGFPLTTGTFFLSWNSRPRSNKKQVMKEYPLGFYGGSRSLFDIVEVVVGDMMRRMFYHVLLSCVEEFTMLNQQRVFAIQVFELHRLIKVQQLIAASPHLLLEDSAFLGKSSLTGSLSKKLPSQYVVKPLPQIVNHKDDSEKTSHKMECSAENAVAKTSLSSVKIGSQPSNYGRYFGNPQPAPVATDNKMGPWCFHQSAGQQWLIPVMSPSEGLVYKPYPGPAFMGAVCGPPFNSTPVSGNFMNSSYGVPSSHHHGMGIIPGSPPVVHAYFPPYGMPVGNPVMPGSAVEQMDGCPGPGSHNQHGQVSEAGANFNMQQQSSCNVPTQKNVPQSVRSLASKGSELQGSTASSPGERVQGVKVHSNAEGRDALQLFPTAPAAPEGAPQPHGTDLPTRVIRVVPHNPRSATESAARIFQSIQEERKQFDSV</sequence>
<comment type="caution">
    <text evidence="2">The sequence shown here is derived from an EMBL/GenBank/DDBJ whole genome shotgun (WGS) entry which is preliminary data.</text>
</comment>
<gene>
    <name evidence="2" type="ORF">FEM48_Zijuj06G0049100</name>
</gene>
<feature type="region of interest" description="Disordered" evidence="1">
    <location>
        <begin position="275"/>
        <end position="308"/>
    </location>
</feature>
<feature type="region of interest" description="Disordered" evidence="1">
    <location>
        <begin position="83"/>
        <end position="126"/>
    </location>
</feature>
<dbReference type="PANTHER" id="PTHR34281:SF2">
    <property type="entry name" value="PROTEIN EARLY FLOWERING 3"/>
    <property type="match status" value="1"/>
</dbReference>
<feature type="region of interest" description="Disordered" evidence="1">
    <location>
        <begin position="743"/>
        <end position="787"/>
    </location>
</feature>
<name>A0A978V7A2_ZIZJJ</name>
<feature type="compositionally biased region" description="Polar residues" evidence="1">
    <location>
        <begin position="283"/>
        <end position="303"/>
    </location>
</feature>
<evidence type="ECO:0000313" key="2">
    <source>
        <dbReference type="EMBL" id="KAH7523787.1"/>
    </source>
</evidence>